<dbReference type="PATRIC" id="fig|1254439.12.peg.18"/>
<evidence type="ECO:0000313" key="2">
    <source>
        <dbReference type="Proteomes" id="UP000011835"/>
    </source>
</evidence>
<sequence>MMCVAIVSRIALCRGLSGFGAVHPGRCRYNTVAAQPSVTDNTL</sequence>
<dbReference type="EMBL" id="CP004346">
    <property type="protein sequence ID" value="AGH40285.1"/>
    <property type="molecule type" value="Genomic_DNA"/>
</dbReference>
<evidence type="ECO:0000313" key="1">
    <source>
        <dbReference type="EMBL" id="AGH40285.1"/>
    </source>
</evidence>
<reference evidence="1 2" key="1">
    <citation type="journal article" date="2013" name="Genome Announc.">
        <title>Complete Genome Sequence of the Probiotic Bifidobacterium thermophilum Strain RBL67.</title>
        <authorList>
            <person name="Jans C."/>
            <person name="Lacroix C."/>
            <person name="Follador R."/>
            <person name="Stevens M.J."/>
        </authorList>
    </citation>
    <scope>NUCLEOTIDE SEQUENCE [LARGE SCALE GENOMIC DNA]</scope>
    <source>
        <strain evidence="1 2">RBL67</strain>
    </source>
</reference>
<keyword evidence="2" id="KW-1185">Reference proteome</keyword>
<organism evidence="1 2">
    <name type="scientific">Bifidobacterium thermophilum RBL67</name>
    <dbReference type="NCBI Taxonomy" id="1254439"/>
    <lineage>
        <taxon>Bacteria</taxon>
        <taxon>Bacillati</taxon>
        <taxon>Actinomycetota</taxon>
        <taxon>Actinomycetes</taxon>
        <taxon>Bifidobacteriales</taxon>
        <taxon>Bifidobacteriaceae</taxon>
        <taxon>Bifidobacterium</taxon>
    </lineage>
</organism>
<gene>
    <name evidence="1" type="ORF">D805_0018</name>
</gene>
<protein>
    <submittedName>
        <fullName evidence="1">Uncharacterized protein</fullName>
    </submittedName>
</protein>
<dbReference type="AlphaFoldDB" id="M4RA14"/>
<dbReference type="HOGENOM" id="CLU_3230318_0_0_11"/>
<name>M4RA14_9BIFI</name>
<dbReference type="KEGG" id="btp:D805_0018"/>
<proteinExistence type="predicted"/>
<dbReference type="Proteomes" id="UP000011835">
    <property type="component" value="Chromosome"/>
</dbReference>
<accession>M4RA14</accession>